<reference evidence="1" key="1">
    <citation type="journal article" date="2021" name="Proc. Natl. Acad. Sci. U.S.A.">
        <title>A Catalog of Tens of Thousands of Viruses from Human Metagenomes Reveals Hidden Associations with Chronic Diseases.</title>
        <authorList>
            <person name="Tisza M.J."/>
            <person name="Buck C.B."/>
        </authorList>
    </citation>
    <scope>NUCLEOTIDE SEQUENCE</scope>
    <source>
        <strain evidence="1">Ctu3K14</strain>
    </source>
</reference>
<evidence type="ECO:0000313" key="1">
    <source>
        <dbReference type="EMBL" id="DAD91207.1"/>
    </source>
</evidence>
<sequence>MNTFKSKARCPKCGCTNLILMEISIASTTFVQSVGYVAKDSSYNEVGNIIRLEGKCNRCNHGWIFRNAIQITDVLEHPEKF</sequence>
<accession>A0A8S5N9Y8</accession>
<organism evidence="1">
    <name type="scientific">Siphoviridae sp. ctu3K14</name>
    <dbReference type="NCBI Taxonomy" id="2826500"/>
    <lineage>
        <taxon>Viruses</taxon>
        <taxon>Duplodnaviria</taxon>
        <taxon>Heunggongvirae</taxon>
        <taxon>Uroviricota</taxon>
        <taxon>Caudoviricetes</taxon>
    </lineage>
</organism>
<proteinExistence type="predicted"/>
<name>A0A8S5N9Y8_9CAUD</name>
<protein>
    <submittedName>
        <fullName evidence="1">Transcription factor IIS-like protein</fullName>
    </submittedName>
</protein>
<dbReference type="EMBL" id="BK015107">
    <property type="protein sequence ID" value="DAD91207.1"/>
    <property type="molecule type" value="Genomic_DNA"/>
</dbReference>